<dbReference type="AlphaFoldDB" id="A0A4R2E8X3"/>
<accession>A0A4R2E8X3</accession>
<dbReference type="GO" id="GO:0016740">
    <property type="term" value="F:transferase activity"/>
    <property type="evidence" value="ECO:0007669"/>
    <property type="project" value="UniProtKB-KW"/>
</dbReference>
<evidence type="ECO:0000259" key="1">
    <source>
        <dbReference type="PROSITE" id="PS50206"/>
    </source>
</evidence>
<dbReference type="SUPFAM" id="SSF52821">
    <property type="entry name" value="Rhodanese/Cell cycle control phosphatase"/>
    <property type="match status" value="1"/>
</dbReference>
<name>A0A4R2E8X3_9BACT</name>
<evidence type="ECO:0000313" key="2">
    <source>
        <dbReference type="EMBL" id="TCN64521.1"/>
    </source>
</evidence>
<feature type="domain" description="Rhodanese" evidence="1">
    <location>
        <begin position="17"/>
        <end position="107"/>
    </location>
</feature>
<comment type="caution">
    <text evidence="2">The sequence shown here is derived from an EMBL/GenBank/DDBJ whole genome shotgun (WGS) entry which is preliminary data.</text>
</comment>
<dbReference type="Proteomes" id="UP000294830">
    <property type="component" value="Unassembled WGS sequence"/>
</dbReference>
<dbReference type="InterPro" id="IPR036873">
    <property type="entry name" value="Rhodanese-like_dom_sf"/>
</dbReference>
<dbReference type="PANTHER" id="PTHR43031">
    <property type="entry name" value="FAD-DEPENDENT OXIDOREDUCTASE"/>
    <property type="match status" value="1"/>
</dbReference>
<dbReference type="PROSITE" id="PS50206">
    <property type="entry name" value="RHODANESE_3"/>
    <property type="match status" value="1"/>
</dbReference>
<gene>
    <name evidence="2" type="ORF">CLV25_11346</name>
</gene>
<reference evidence="2 3" key="1">
    <citation type="submission" date="2019-03" db="EMBL/GenBank/DDBJ databases">
        <title>Genomic Encyclopedia of Archaeal and Bacterial Type Strains, Phase II (KMG-II): from individual species to whole genera.</title>
        <authorList>
            <person name="Goeker M."/>
        </authorList>
    </citation>
    <scope>NUCLEOTIDE SEQUENCE [LARGE SCALE GENOMIC DNA]</scope>
    <source>
        <strain evidence="2 3">RL-C</strain>
    </source>
</reference>
<organism evidence="2 3">
    <name type="scientific">Acetobacteroides hydrogenigenes</name>
    <dbReference type="NCBI Taxonomy" id="979970"/>
    <lineage>
        <taxon>Bacteria</taxon>
        <taxon>Pseudomonadati</taxon>
        <taxon>Bacteroidota</taxon>
        <taxon>Bacteroidia</taxon>
        <taxon>Bacteroidales</taxon>
        <taxon>Rikenellaceae</taxon>
        <taxon>Acetobacteroides</taxon>
    </lineage>
</organism>
<dbReference type="PANTHER" id="PTHR43031:SF16">
    <property type="entry name" value="OXIDOREDUCTASE"/>
    <property type="match status" value="1"/>
</dbReference>
<dbReference type="RefSeq" id="WP_131839943.1">
    <property type="nucleotide sequence ID" value="NZ_SLWB01000013.1"/>
</dbReference>
<evidence type="ECO:0000313" key="3">
    <source>
        <dbReference type="Proteomes" id="UP000294830"/>
    </source>
</evidence>
<dbReference type="Gene3D" id="3.40.250.10">
    <property type="entry name" value="Rhodanese-like domain"/>
    <property type="match status" value="1"/>
</dbReference>
<dbReference type="CDD" id="cd00158">
    <property type="entry name" value="RHOD"/>
    <property type="match status" value="1"/>
</dbReference>
<sequence length="118" mass="13402">MTTTNVYPYLLTMLLEESKKLLLIDIRSTQEYDAGHIKNACNVSVCKKTDVMKLEKYIANNQDSIIYCNSGLKSMYVSRLLNKEGICSHVLIGGFENFVASIKEVKGLVTRENRVYLD</sequence>
<keyword evidence="3" id="KW-1185">Reference proteome</keyword>
<dbReference type="Pfam" id="PF00581">
    <property type="entry name" value="Rhodanese"/>
    <property type="match status" value="1"/>
</dbReference>
<dbReference type="SMART" id="SM00450">
    <property type="entry name" value="RHOD"/>
    <property type="match status" value="1"/>
</dbReference>
<dbReference type="OrthoDB" id="1450994at2"/>
<protein>
    <submittedName>
        <fullName evidence="2">Rhodanese-related sulfurtransferase</fullName>
    </submittedName>
</protein>
<proteinExistence type="predicted"/>
<dbReference type="InterPro" id="IPR001763">
    <property type="entry name" value="Rhodanese-like_dom"/>
</dbReference>
<dbReference type="InterPro" id="IPR050229">
    <property type="entry name" value="GlpE_sulfurtransferase"/>
</dbReference>
<keyword evidence="2" id="KW-0808">Transferase</keyword>
<dbReference type="EMBL" id="SLWB01000013">
    <property type="protein sequence ID" value="TCN64521.1"/>
    <property type="molecule type" value="Genomic_DNA"/>
</dbReference>